<proteinExistence type="predicted"/>
<evidence type="ECO:0000313" key="2">
    <source>
        <dbReference type="Proteomes" id="UP001595637"/>
    </source>
</evidence>
<dbReference type="Proteomes" id="UP001595637">
    <property type="component" value="Unassembled WGS sequence"/>
</dbReference>
<evidence type="ECO:0008006" key="3">
    <source>
        <dbReference type="Google" id="ProtNLM"/>
    </source>
</evidence>
<name>A0ABV7N3I6_9STAP</name>
<dbReference type="EMBL" id="JBHRVQ010000001">
    <property type="protein sequence ID" value="MFC3388155.1"/>
    <property type="molecule type" value="Genomic_DNA"/>
</dbReference>
<comment type="caution">
    <text evidence="1">The sequence shown here is derived from an EMBL/GenBank/DDBJ whole genome shotgun (WGS) entry which is preliminary data.</text>
</comment>
<evidence type="ECO:0000313" key="1">
    <source>
        <dbReference type="EMBL" id="MFC3388155.1"/>
    </source>
</evidence>
<gene>
    <name evidence="1" type="ORF">ACFOEO_06190</name>
</gene>
<sequence length="170" mass="20251">MIAYHEINEYLDALELPQSLEQILTMQYALEGKEMQFFRAARHHFKDSIDYEVYRFKPVHCIGCCKVNLTRTGMYFLLDDEIIGVHTSIIKGFSEEADWEITQFKLEDIRELEFDYSTNSLSNFEKGILFLKVLNERGAIRSRTFRNLNPNHFQCFQDFHSNVMENKRFK</sequence>
<reference evidence="2" key="1">
    <citation type="journal article" date="2019" name="Int. J. Syst. Evol. Microbiol.">
        <title>The Global Catalogue of Microorganisms (GCM) 10K type strain sequencing project: providing services to taxonomists for standard genome sequencing and annotation.</title>
        <authorList>
            <consortium name="The Broad Institute Genomics Platform"/>
            <consortium name="The Broad Institute Genome Sequencing Center for Infectious Disease"/>
            <person name="Wu L."/>
            <person name="Ma J."/>
        </authorList>
    </citation>
    <scope>NUCLEOTIDE SEQUENCE [LARGE SCALE GENOMIC DNA]</scope>
    <source>
        <strain evidence="2">CCM 7756</strain>
    </source>
</reference>
<dbReference type="RefSeq" id="WP_380653196.1">
    <property type="nucleotide sequence ID" value="NZ_JBHRVQ010000001.1"/>
</dbReference>
<protein>
    <recommendedName>
        <fullName evidence="3">YokE-like PH domain-containing protein</fullName>
    </recommendedName>
</protein>
<accession>A0ABV7N3I6</accession>
<keyword evidence="2" id="KW-1185">Reference proteome</keyword>
<organism evidence="1 2">
    <name type="scientific">Salinicoccus sesuvii</name>
    <dbReference type="NCBI Taxonomy" id="868281"/>
    <lineage>
        <taxon>Bacteria</taxon>
        <taxon>Bacillati</taxon>
        <taxon>Bacillota</taxon>
        <taxon>Bacilli</taxon>
        <taxon>Bacillales</taxon>
        <taxon>Staphylococcaceae</taxon>
        <taxon>Salinicoccus</taxon>
    </lineage>
</organism>